<evidence type="ECO:0000256" key="1">
    <source>
        <dbReference type="SAM" id="MobiDB-lite"/>
    </source>
</evidence>
<dbReference type="EMBL" id="JAGPNK010000010">
    <property type="protein sequence ID" value="KAH7312501.1"/>
    <property type="molecule type" value="Genomic_DNA"/>
</dbReference>
<comment type="caution">
    <text evidence="2">The sequence shown here is derived from an EMBL/GenBank/DDBJ whole genome shotgun (WGS) entry which is preliminary data.</text>
</comment>
<dbReference type="AlphaFoldDB" id="A0A8K0SME6"/>
<feature type="region of interest" description="Disordered" evidence="1">
    <location>
        <begin position="93"/>
        <end position="113"/>
    </location>
</feature>
<evidence type="ECO:0000313" key="3">
    <source>
        <dbReference type="Proteomes" id="UP000813444"/>
    </source>
</evidence>
<feature type="compositionally biased region" description="Basic and acidic residues" evidence="1">
    <location>
        <begin position="60"/>
        <end position="76"/>
    </location>
</feature>
<sequence>MRNQRRRFLPSHLRSPPAPLDRGSSAGGDGGKEEFGCFLCMTPFERSSPFLDSQPYGSAKKGDGRRRAGWQKEKPSLRRGHVRCFLPPETYRRGLASRPRRPGQHGRHASFRSAEAGSTELSWGLISYEGRMFPGDCTLVCLDYNSPA</sequence>
<proteinExistence type="predicted"/>
<gene>
    <name evidence="2" type="ORF">B0I35DRAFT_58262</name>
</gene>
<feature type="region of interest" description="Disordered" evidence="1">
    <location>
        <begin position="1"/>
        <end position="29"/>
    </location>
</feature>
<keyword evidence="3" id="KW-1185">Reference proteome</keyword>
<protein>
    <submittedName>
        <fullName evidence="2">Uncharacterized protein</fullName>
    </submittedName>
</protein>
<dbReference type="Proteomes" id="UP000813444">
    <property type="component" value="Unassembled WGS sequence"/>
</dbReference>
<organism evidence="2 3">
    <name type="scientific">Stachybotrys elegans</name>
    <dbReference type="NCBI Taxonomy" id="80388"/>
    <lineage>
        <taxon>Eukaryota</taxon>
        <taxon>Fungi</taxon>
        <taxon>Dikarya</taxon>
        <taxon>Ascomycota</taxon>
        <taxon>Pezizomycotina</taxon>
        <taxon>Sordariomycetes</taxon>
        <taxon>Hypocreomycetidae</taxon>
        <taxon>Hypocreales</taxon>
        <taxon>Stachybotryaceae</taxon>
        <taxon>Stachybotrys</taxon>
    </lineage>
</organism>
<name>A0A8K0SME6_9HYPO</name>
<accession>A0A8K0SME6</accession>
<feature type="compositionally biased region" description="Basic residues" evidence="1">
    <location>
        <begin position="98"/>
        <end position="110"/>
    </location>
</feature>
<reference evidence="2" key="1">
    <citation type="journal article" date="2021" name="Nat. Commun.">
        <title>Genetic determinants of endophytism in the Arabidopsis root mycobiome.</title>
        <authorList>
            <person name="Mesny F."/>
            <person name="Miyauchi S."/>
            <person name="Thiergart T."/>
            <person name="Pickel B."/>
            <person name="Atanasova L."/>
            <person name="Karlsson M."/>
            <person name="Huettel B."/>
            <person name="Barry K.W."/>
            <person name="Haridas S."/>
            <person name="Chen C."/>
            <person name="Bauer D."/>
            <person name="Andreopoulos W."/>
            <person name="Pangilinan J."/>
            <person name="LaButti K."/>
            <person name="Riley R."/>
            <person name="Lipzen A."/>
            <person name="Clum A."/>
            <person name="Drula E."/>
            <person name="Henrissat B."/>
            <person name="Kohler A."/>
            <person name="Grigoriev I.V."/>
            <person name="Martin F.M."/>
            <person name="Hacquard S."/>
        </authorList>
    </citation>
    <scope>NUCLEOTIDE SEQUENCE</scope>
    <source>
        <strain evidence="2">MPI-CAGE-CH-0235</strain>
    </source>
</reference>
<evidence type="ECO:0000313" key="2">
    <source>
        <dbReference type="EMBL" id="KAH7312501.1"/>
    </source>
</evidence>
<feature type="region of interest" description="Disordered" evidence="1">
    <location>
        <begin position="48"/>
        <end position="76"/>
    </location>
</feature>